<dbReference type="CDD" id="cd11646">
    <property type="entry name" value="Precorrin_3B_C17_MT"/>
    <property type="match status" value="1"/>
</dbReference>
<dbReference type="CDD" id="cd11644">
    <property type="entry name" value="Precorrin-6Y-MT"/>
    <property type="match status" value="1"/>
</dbReference>
<dbReference type="PANTHER" id="PTHR47036:SF1">
    <property type="entry name" value="COBALT-FACTOR III C(17)-METHYLTRANSFERASE-RELATED"/>
    <property type="match status" value="1"/>
</dbReference>
<feature type="domain" description="Tetrapyrrole methylase" evidence="6">
    <location>
        <begin position="16"/>
        <end position="175"/>
    </location>
</feature>
<dbReference type="Gene3D" id="3.40.50.11220">
    <property type="match status" value="1"/>
</dbReference>
<keyword evidence="10" id="KW-1185">Reference proteome</keyword>
<evidence type="ECO:0000256" key="2">
    <source>
        <dbReference type="ARBA" id="ARBA00022573"/>
    </source>
</evidence>
<dbReference type="AlphaFoldDB" id="A0A2N9JLS3"/>
<dbReference type="InterPro" id="IPR035996">
    <property type="entry name" value="4pyrrol_Methylase_sf"/>
</dbReference>
<dbReference type="NCBIfam" id="TIGR02467">
    <property type="entry name" value="CbiE"/>
    <property type="match status" value="1"/>
</dbReference>
<protein>
    <submittedName>
        <fullName evidence="9">Tetrapyrrole methylase</fullName>
    </submittedName>
</protein>
<dbReference type="InterPro" id="IPR038029">
    <property type="entry name" value="GbiG_N_sf"/>
</dbReference>
<evidence type="ECO:0000256" key="5">
    <source>
        <dbReference type="ARBA" id="ARBA00022691"/>
    </source>
</evidence>
<dbReference type="PANTHER" id="PTHR47036">
    <property type="entry name" value="COBALT-FACTOR III C(17)-METHYLTRANSFERASE-RELATED"/>
    <property type="match status" value="1"/>
</dbReference>
<dbReference type="InterPro" id="IPR006363">
    <property type="entry name" value="Cbl_synth_CobJ/CibH_dom"/>
</dbReference>
<evidence type="ECO:0000256" key="3">
    <source>
        <dbReference type="ARBA" id="ARBA00022603"/>
    </source>
</evidence>
<dbReference type="Proteomes" id="UP000238164">
    <property type="component" value="Chromosome 1"/>
</dbReference>
<dbReference type="SUPFAM" id="SSF159672">
    <property type="entry name" value="CbiG N-terminal domain-like"/>
    <property type="match status" value="1"/>
</dbReference>
<feature type="domain" description="Tetrapyrrole methylase" evidence="6">
    <location>
        <begin position="542"/>
        <end position="747"/>
    </location>
</feature>
<dbReference type="InterPro" id="IPR000878">
    <property type="entry name" value="4pyrrol_Mease"/>
</dbReference>
<dbReference type="UniPathway" id="UPA00148"/>
<evidence type="ECO:0000313" key="10">
    <source>
        <dbReference type="Proteomes" id="UP000238164"/>
    </source>
</evidence>
<evidence type="ECO:0000259" key="8">
    <source>
        <dbReference type="Pfam" id="PF11760"/>
    </source>
</evidence>
<dbReference type="KEGG" id="mgg:MPLG2_3512"/>
<dbReference type="SUPFAM" id="SSF159664">
    <property type="entry name" value="CobE/GbiG C-terminal domain-like"/>
    <property type="match status" value="1"/>
</dbReference>
<dbReference type="Pfam" id="PF00590">
    <property type="entry name" value="TP_methylase"/>
    <property type="match status" value="2"/>
</dbReference>
<dbReference type="Pfam" id="PF01890">
    <property type="entry name" value="CbiG_C"/>
    <property type="match status" value="1"/>
</dbReference>
<keyword evidence="5" id="KW-0949">S-adenosyl-L-methionine</keyword>
<dbReference type="Gene3D" id="3.30.950.10">
    <property type="entry name" value="Methyltransferase, Cobalt-precorrin-4 Transmethylase, Domain 2"/>
    <property type="match status" value="2"/>
</dbReference>
<dbReference type="OrthoDB" id="9804789at2"/>
<proteinExistence type="predicted"/>
<feature type="domain" description="Cobalamin synthesis G N-terminal" evidence="8">
    <location>
        <begin position="253"/>
        <end position="331"/>
    </location>
</feature>
<accession>A0A2N9JLS3</accession>
<keyword evidence="4" id="KW-0808">Transferase</keyword>
<dbReference type="NCBIfam" id="TIGR01466">
    <property type="entry name" value="cobJ_cbiH"/>
    <property type="match status" value="1"/>
</dbReference>
<dbReference type="InterPro" id="IPR014777">
    <property type="entry name" value="4pyrrole_Mease_sub1"/>
</dbReference>
<dbReference type="InterPro" id="IPR012818">
    <property type="entry name" value="CbiE"/>
</dbReference>
<evidence type="ECO:0000259" key="7">
    <source>
        <dbReference type="Pfam" id="PF01890"/>
    </source>
</evidence>
<evidence type="ECO:0000256" key="1">
    <source>
        <dbReference type="ARBA" id="ARBA00004953"/>
    </source>
</evidence>
<dbReference type="Pfam" id="PF11760">
    <property type="entry name" value="CbiG_N"/>
    <property type="match status" value="1"/>
</dbReference>
<dbReference type="GO" id="GO:0008276">
    <property type="term" value="F:protein methyltransferase activity"/>
    <property type="evidence" value="ECO:0007669"/>
    <property type="project" value="InterPro"/>
</dbReference>
<name>A0A2N9JLS3_9ACTN</name>
<reference evidence="9 10" key="1">
    <citation type="submission" date="2018-02" db="EMBL/GenBank/DDBJ databases">
        <authorList>
            <person name="Cohen D.B."/>
            <person name="Kent A.D."/>
        </authorList>
    </citation>
    <scope>NUCLEOTIDE SEQUENCE [LARGE SCALE GENOMIC DNA]</scope>
    <source>
        <strain evidence="9">1</strain>
    </source>
</reference>
<dbReference type="InterPro" id="IPR002750">
    <property type="entry name" value="CobE/GbiG_C"/>
</dbReference>
<sequence length="788" mass="81627">MITVHGLLGEPSPDLARAAAAADWVVGGSRHLDRLAVPEQRRITLGALSAAVTRIAALPESDDVVVIASGDPLHYGVVRSLRAAGLRPRVVPGVGSIATAFARVGLPWDDAVVVSVHGRPLAPALAMARSHPKVAVFTSADNGIRELAAGLAGRDRTFVLAERLGEPDEQVRVLDAAAAAGVEPVEPNVVLILAAPPDDLGPTTLCADLPGDRELVIGQVTSGPASLLHADRIDATLGVRTRRYAEGAVDGLPQAWADCDLIVSHLALGATTRIIAPLLASKKTDPGVVVVDEAGRFAVPLVGGHGGGANDLARRIADGLGATAVITTATDAMGLPGLDTLGWPWSGDVAGVTRAILDGEPVAVVRSQSWPLPPLPKNVAVSTADAEPSGITARVLVTDRLVEPAATSAVPTVVLNPPSLVAGMGCNRGTSAAALHALLTSTFAQAGLDLRALAAITSVDAKADEAGLIELAARLRVRFVTYPAAELADRDVPNPSTHAAEAVGTPSVAEASVLAHGATLIVEKQKTPEATCAVGRLPARGRLTVIGLGPGSRDLTTPRAQQAIREASVVVGYRPYVAQVKDLLAPGVRIASTPMGKEEERTATAIAFAREGHNVALVCSGDPAIYAMASPTLEQGTDGIEVEIVPGVTASLAASAILGAPLGHDHATISLSDLHTDWHTILRRVRAAAEADLVTVLYNPRSRTRLHHLPDALAEFTPHRPGETPVAVVEEADRPDQKVTLSTLADFDPAVVNMNSLVVVGSSTTRYLPAGEGRTVMVTPRDYHWMKP</sequence>
<dbReference type="InterPro" id="IPR051810">
    <property type="entry name" value="Precorrin_MeTrfase"/>
</dbReference>
<organism evidence="9 10">
    <name type="scientific">Micropruina glycogenica</name>
    <dbReference type="NCBI Taxonomy" id="75385"/>
    <lineage>
        <taxon>Bacteria</taxon>
        <taxon>Bacillati</taxon>
        <taxon>Actinomycetota</taxon>
        <taxon>Actinomycetes</taxon>
        <taxon>Propionibacteriales</taxon>
        <taxon>Nocardioidaceae</taxon>
        <taxon>Micropruina</taxon>
    </lineage>
</organism>
<dbReference type="InterPro" id="IPR021744">
    <property type="entry name" value="CbiG_N"/>
</dbReference>
<dbReference type="InterPro" id="IPR014776">
    <property type="entry name" value="4pyrrole_Mease_sub2"/>
</dbReference>
<keyword evidence="2" id="KW-0169">Cobalamin biosynthesis</keyword>
<dbReference type="Gene3D" id="3.30.420.180">
    <property type="entry name" value="CobE/GbiG C-terminal domain"/>
    <property type="match status" value="1"/>
</dbReference>
<keyword evidence="3 9" id="KW-0489">Methyltransferase</keyword>
<dbReference type="GO" id="GO:0032259">
    <property type="term" value="P:methylation"/>
    <property type="evidence" value="ECO:0007669"/>
    <property type="project" value="UniProtKB-KW"/>
</dbReference>
<feature type="domain" description="CobE/GbiG C-terminal" evidence="7">
    <location>
        <begin position="420"/>
        <end position="534"/>
    </location>
</feature>
<dbReference type="SUPFAM" id="SSF53790">
    <property type="entry name" value="Tetrapyrrole methylase"/>
    <property type="match status" value="2"/>
</dbReference>
<gene>
    <name evidence="9" type="ORF">MPLG2_3512</name>
</gene>
<dbReference type="Gene3D" id="3.40.1010.10">
    <property type="entry name" value="Cobalt-precorrin-4 Transmethylase, Domain 1"/>
    <property type="match status" value="2"/>
</dbReference>
<evidence type="ECO:0000313" key="9">
    <source>
        <dbReference type="EMBL" id="SPD88542.1"/>
    </source>
</evidence>
<comment type="pathway">
    <text evidence="1">Cofactor biosynthesis; adenosylcobalamin biosynthesis.</text>
</comment>
<evidence type="ECO:0000259" key="6">
    <source>
        <dbReference type="Pfam" id="PF00590"/>
    </source>
</evidence>
<dbReference type="GO" id="GO:0009236">
    <property type="term" value="P:cobalamin biosynthetic process"/>
    <property type="evidence" value="ECO:0007669"/>
    <property type="project" value="UniProtKB-UniPathway"/>
</dbReference>
<dbReference type="EMBL" id="LT985188">
    <property type="protein sequence ID" value="SPD88542.1"/>
    <property type="molecule type" value="Genomic_DNA"/>
</dbReference>
<dbReference type="InterPro" id="IPR036518">
    <property type="entry name" value="CobE/GbiG_C_sf"/>
</dbReference>
<evidence type="ECO:0000256" key="4">
    <source>
        <dbReference type="ARBA" id="ARBA00022679"/>
    </source>
</evidence>
<dbReference type="RefSeq" id="WP_105187026.1">
    <property type="nucleotide sequence ID" value="NZ_BAAAGO010000009.1"/>
</dbReference>